<organism evidence="2 3">
    <name type="scientific">Phycomyces blakesleeanus (strain ATCC 8743b / DSM 1359 / FGSC 10004 / NBRC 33097 / NRRL 1555)</name>
    <dbReference type="NCBI Taxonomy" id="763407"/>
    <lineage>
        <taxon>Eukaryota</taxon>
        <taxon>Fungi</taxon>
        <taxon>Fungi incertae sedis</taxon>
        <taxon>Mucoromycota</taxon>
        <taxon>Mucoromycotina</taxon>
        <taxon>Mucoromycetes</taxon>
        <taxon>Mucorales</taxon>
        <taxon>Phycomycetaceae</taxon>
        <taxon>Phycomyces</taxon>
    </lineage>
</organism>
<dbReference type="EMBL" id="KV441008">
    <property type="protein sequence ID" value="OAD65737.1"/>
    <property type="molecule type" value="Genomic_DNA"/>
</dbReference>
<keyword evidence="3" id="KW-1185">Reference proteome</keyword>
<dbReference type="RefSeq" id="XP_018283777.1">
    <property type="nucleotide sequence ID" value="XM_018437602.1"/>
</dbReference>
<accession>A0A167JCT6</accession>
<dbReference type="OrthoDB" id="2571149at2759"/>
<evidence type="ECO:0000313" key="3">
    <source>
        <dbReference type="Proteomes" id="UP000077315"/>
    </source>
</evidence>
<dbReference type="AlphaFoldDB" id="A0A167JCT6"/>
<name>A0A167JCT6_PHYB8</name>
<reference evidence="3" key="1">
    <citation type="submission" date="2015-06" db="EMBL/GenBank/DDBJ databases">
        <title>Expansion of signal transduction pathways in fungi by whole-genome duplication.</title>
        <authorList>
            <consortium name="DOE Joint Genome Institute"/>
            <person name="Corrochano L.M."/>
            <person name="Kuo A."/>
            <person name="Marcet-Houben M."/>
            <person name="Polaino S."/>
            <person name="Salamov A."/>
            <person name="Villalobos J.M."/>
            <person name="Alvarez M.I."/>
            <person name="Avalos J."/>
            <person name="Benito E.P."/>
            <person name="Benoit I."/>
            <person name="Burger G."/>
            <person name="Camino L.P."/>
            <person name="Canovas D."/>
            <person name="Cerda-Olmedo E."/>
            <person name="Cheng J.-F."/>
            <person name="Dominguez A."/>
            <person name="Elias M."/>
            <person name="Eslava A.P."/>
            <person name="Glaser F."/>
            <person name="Grimwood J."/>
            <person name="Gutierrez G."/>
            <person name="Heitman J."/>
            <person name="Henrissat B."/>
            <person name="Iturriaga E.A."/>
            <person name="Lang B.F."/>
            <person name="Lavin J.L."/>
            <person name="Lee S."/>
            <person name="Li W."/>
            <person name="Lindquist E."/>
            <person name="Lopez-Garcia S."/>
            <person name="Luque E.M."/>
            <person name="Marcos A.T."/>
            <person name="Martin J."/>
            <person name="McCluskey K."/>
            <person name="Medina H.R."/>
            <person name="Miralles-Duran A."/>
            <person name="Miyazaki A."/>
            <person name="Munoz-Torres E."/>
            <person name="Oguiza J.A."/>
            <person name="Ohm R."/>
            <person name="Olmedo M."/>
            <person name="Orejas M."/>
            <person name="Ortiz-Castellanos L."/>
            <person name="Pisabarro A.G."/>
            <person name="Rodriguez-Romero J."/>
            <person name="Ruiz-Herrera J."/>
            <person name="Ruiz-Vazquez R."/>
            <person name="Sanz C."/>
            <person name="Schackwitz W."/>
            <person name="Schmutz J."/>
            <person name="Shahriari M."/>
            <person name="Shelest E."/>
            <person name="Silva-Franco F."/>
            <person name="Soanes D."/>
            <person name="Syed K."/>
            <person name="Tagua V.G."/>
            <person name="Talbot N.J."/>
            <person name="Thon M."/>
            <person name="De vries R.P."/>
            <person name="Wiebenga A."/>
            <person name="Yadav J.S."/>
            <person name="Braun E.L."/>
            <person name="Baker S."/>
            <person name="Garre V."/>
            <person name="Horwitz B."/>
            <person name="Torres-Martinez S."/>
            <person name="Idnurm A."/>
            <person name="Herrera-Estrella A."/>
            <person name="Gabaldon T."/>
            <person name="Grigoriev I.V."/>
        </authorList>
    </citation>
    <scope>NUCLEOTIDE SEQUENCE [LARGE SCALE GENOMIC DNA]</scope>
    <source>
        <strain evidence="3">NRRL 1555(-)</strain>
    </source>
</reference>
<dbReference type="GeneID" id="28998508"/>
<dbReference type="InParanoid" id="A0A167JCT6"/>
<proteinExistence type="predicted"/>
<dbReference type="Proteomes" id="UP000077315">
    <property type="component" value="Unassembled WGS sequence"/>
</dbReference>
<dbReference type="VEuPathDB" id="FungiDB:PHYBLDRAFT_175910"/>
<evidence type="ECO:0000259" key="1">
    <source>
        <dbReference type="Pfam" id="PF20263"/>
    </source>
</evidence>
<feature type="domain" description="LYR motif-containing protein Cup1-like N-terminal" evidence="1">
    <location>
        <begin position="27"/>
        <end position="109"/>
    </location>
</feature>
<protein>
    <recommendedName>
        <fullName evidence="1">LYR motif-containing protein Cup1-like N-terminal domain-containing protein</fullName>
    </recommendedName>
</protein>
<gene>
    <name evidence="2" type="ORF">PHYBLDRAFT_175910</name>
</gene>
<dbReference type="InterPro" id="IPR046896">
    <property type="entry name" value="Cup1-like_N"/>
</dbReference>
<dbReference type="Pfam" id="PF20263">
    <property type="entry name" value="LYRM2-like"/>
    <property type="match status" value="1"/>
</dbReference>
<evidence type="ECO:0000313" key="2">
    <source>
        <dbReference type="EMBL" id="OAD65737.1"/>
    </source>
</evidence>
<sequence>MTSPWSTFPLSLKRTLTVKTKRATLGLYRSLLRTAQHFDNDIHQVFLWNTIRERFRFEMYNSSRAQTLTLLLQGEKALDLLRKAQGGNRTYLERIDAMATAKIGPLKHVTQNIRKIQHPLKRALAATDARSHASRIRQTGRSNRIPLSKSLCRKLRIDTDLPLTRRQRLEYKTRIYKKKKKLRVRTFYQQAITTRNSCGYVFKRVRGWVQPLRTSMMLRNLVKKKQQRFDLNYKYAWHLELVRQERIFLSNLGIKDELGDCIKGLSDALNENRNALYNPRRTVYESKVVEIDE</sequence>